<dbReference type="OrthoDB" id="8482296at2"/>
<keyword evidence="1" id="KW-0175">Coiled coil</keyword>
<dbReference type="AlphaFoldDB" id="A0A0P0DEG2"/>
<proteinExistence type="predicted"/>
<dbReference type="RefSeq" id="WP_054730693.1">
    <property type="nucleotide sequence ID" value="NZ_CP012898.1"/>
</dbReference>
<keyword evidence="3" id="KW-1185">Reference proteome</keyword>
<name>A0A0P0DEG2_9FLAO</name>
<accession>A0A0P0DEG2</accession>
<protein>
    <submittedName>
        <fullName evidence="2">Uncharacterized protein</fullName>
    </submittedName>
</protein>
<feature type="coiled-coil region" evidence="1">
    <location>
        <begin position="318"/>
        <end position="364"/>
    </location>
</feature>
<evidence type="ECO:0000256" key="1">
    <source>
        <dbReference type="SAM" id="Coils"/>
    </source>
</evidence>
<dbReference type="KEGG" id="ahz:APS56_15920"/>
<dbReference type="EMBL" id="CP012898">
    <property type="protein sequence ID" value="ALJ06529.1"/>
    <property type="molecule type" value="Genomic_DNA"/>
</dbReference>
<evidence type="ECO:0000313" key="2">
    <source>
        <dbReference type="EMBL" id="ALJ06529.1"/>
    </source>
</evidence>
<evidence type="ECO:0000313" key="3">
    <source>
        <dbReference type="Proteomes" id="UP000057981"/>
    </source>
</evidence>
<dbReference type="Proteomes" id="UP000057981">
    <property type="component" value="Chromosome"/>
</dbReference>
<reference evidence="2 3" key="1">
    <citation type="submission" date="2015-10" db="EMBL/GenBank/DDBJ databases">
        <authorList>
            <person name="Gilbert D.G."/>
        </authorList>
    </citation>
    <scope>NUCLEOTIDE SEQUENCE [LARGE SCALE GENOMIC DNA]</scope>
    <source>
        <strain evidence="3">HZ-22</strain>
    </source>
</reference>
<organism evidence="2 3">
    <name type="scientific">Pseudalgibacter alginicilyticus</name>
    <dbReference type="NCBI Taxonomy" id="1736674"/>
    <lineage>
        <taxon>Bacteria</taxon>
        <taxon>Pseudomonadati</taxon>
        <taxon>Bacteroidota</taxon>
        <taxon>Flavobacteriia</taxon>
        <taxon>Flavobacteriales</taxon>
        <taxon>Flavobacteriaceae</taxon>
        <taxon>Pseudalgibacter</taxon>
    </lineage>
</organism>
<sequence>MTNLHHILLTLLFAFSSIQKPYSLNAEDVTITSSYNGAYEGIIATSRSKSLVRLHVFVYNYPNTKYRDLYDRVAKKTIRPKTMVGLLEVYDNKKGRGTPKRSYFTAITYESSSELIIDYMAKSAGEQNGQIKLNISKVSKFNIPKNSSQEFEMKVGYSYQGKYRKISTYQKVPVLFNPYFEEVLKEAGKRSRGKVNLGSTGYKSVYKVYSENPNPNQRSVKATFTYPKTGNFSLDNPAISWIENIEYELKKCLKNKSFGAHENLKYLPNTEELAIYITPSSYSNTTNIHFFNVGIERKNDRLDFNVSRTSAAKAYVNRARLADNNRRQEAQRKRQAAEEKEARLRQKEKELQLAEQRVQALKSAQTNGGERFSINTTGLTHASLIQHLFEGEFDKLDFTRDETAFGAVFSGYVRAFSRNCKSSLPNDKIQLMKSECEREQITTNGYGVEISRVCVKYRKIPTGIFASPKVYRAYETLTSAQTVTTLANYFSMLGNPERLGDITKDAFKAREIIDDIEKLLTINGCESKAIKRLENNIIAYIYNEPPLTFGQNNASRLTSGGVDYSTEIDYSKLMNDLFYADSKSWMFKYVPGYVTIKSIQKVSGRNIPSRIEANYRYETSSGGRRDTAVLTFKNGIPDCITYPSFFTPCKAVNRQVIAKLRQGYYNKKSW</sequence>
<gene>
    <name evidence="2" type="ORF">APS56_15920</name>
</gene>